<dbReference type="PANTHER" id="PTHR37842">
    <property type="match status" value="1"/>
</dbReference>
<dbReference type="InterPro" id="IPR029018">
    <property type="entry name" value="Hex-like_dom2"/>
</dbReference>
<keyword evidence="5" id="KW-1185">Reference proteome</keyword>
<dbReference type="AlphaFoldDB" id="A0A7M4D205"/>
<name>A0A7M4D205_9BACT</name>
<dbReference type="InterPro" id="IPR031924">
    <property type="entry name" value="GH115"/>
</dbReference>
<dbReference type="EMBL" id="QTZN02000003">
    <property type="protein sequence ID" value="MVB05889.1"/>
    <property type="molecule type" value="Genomic_DNA"/>
</dbReference>
<dbReference type="Proteomes" id="UP000285951">
    <property type="component" value="Unassembled WGS sequence"/>
</dbReference>
<reference evidence="4 5" key="1">
    <citation type="submission" date="2019-11" db="EMBL/GenBank/DDBJ databases">
        <title>Draft genome sequence of Labilibaculum sp. strain SYP isolated from Black Sea.</title>
        <authorList>
            <person name="Yadav S."/>
            <person name="Villanueva L."/>
        </authorList>
    </citation>
    <scope>NUCLEOTIDE SEQUENCE [LARGE SCALE GENOMIC DNA]</scope>
    <source>
        <strain evidence="4 5">44</strain>
    </source>
</reference>
<comment type="caution">
    <text evidence="3">The sequence shown here is derived from an EMBL/GenBank/DDBJ whole genome shotgun (WGS) entry which is preliminary data.</text>
</comment>
<evidence type="ECO:0000259" key="2">
    <source>
        <dbReference type="Pfam" id="PF17829"/>
    </source>
</evidence>
<dbReference type="Gene3D" id="2.60.120.1620">
    <property type="match status" value="1"/>
</dbReference>
<evidence type="ECO:0000313" key="6">
    <source>
        <dbReference type="Proteomes" id="UP000462449"/>
    </source>
</evidence>
<dbReference type="Gene3D" id="3.20.20.520">
    <property type="entry name" value="Glycosyl hydrolase family 115"/>
    <property type="match status" value="1"/>
</dbReference>
<sequence length="963" mass="110375">MIRFIVLELIVLFSIISCKNGTGKELSENKFVSFSVNENNFPIVKSQKGTPIYIDDKDYSGVIKVAELFQKDIEKVTGVTSPLHIGKNPQGTVIIIGTIGKSQLIDGLIKSGKLIVDDVKGKWDNSLIKVIENPLPNVDRALVIAGSDKRGTIYGMFDISRKMGVSPWYFWADVPVKKHSEVFIKAGRYNLGEPKVKYRGIFLNDEEPALGRWAVENYGGFNHQMYEHVFELILRLKGNFLWPAMWWASFNSDDPLNAQLADEFGIVMSTSHHEPLMRAHAEWKPYGGKAWNYKSNKSQLDAFWKEGIERMGNKESVVTLAMRGDGDEAMEEGTNIELLEDIVANQRKIIEEVTQKPANETPQVWALYKEVQEYYDKGMKVPDDVTLLFCDDNWGNVRVLPEPEAAERSGGYGMYYHFDYVGGPRNYKWLNTNSLPRVWEQLRLTYEHGVDRIWIVNVGDLKPMELPISFFFDYAWNPESVTVNELSEYTTNWASEQFSGKYAKEIAELLDLYTKYNRRRTPELLDNHTYSLIHYREFEKVVEDYNRLAQRAKSLYDIIDEDQKDAFYQLVYFPVTICANLNEMYLYVAKNKQYAKENRAATNLMADKVVELFKRDSLLTLEFHTELADGKWNHMMAQQHIGYTYWNQPDSNTMPQVTYLKVPEVGQLCIKIEGKDKIWTKHDSTANLSNFDNINQQEFYFEIFNTGKRAIGYKIEAPEWLKISETENNLKEEDRHFVSVNWDQLPVGNSAGTISVSGNGQVIELGVIADKIDLNKKKLQGFIENNGVVSIEAVDFNSSSTSQGFDWEVINGLGNTKGGVTSLPVNKGYQEFSKDNSHLEYTFTLLNKPKNDSITLFMCLAPTQDFKNKDGLKYAVSVDDEEPQIINLHEGCIGKDWNYAEWWCTAVSDNKLVRKSKHKLNNAETHTVRYWLIDPGIVLQKLMIDNGGLKPSYLGPPECKMYK</sequence>
<feature type="domain" description="Gylcosyl hydrolase 115 C-terminal" evidence="2">
    <location>
        <begin position="781"/>
        <end position="958"/>
    </location>
</feature>
<dbReference type="Proteomes" id="UP000462449">
    <property type="component" value="Unassembled WGS sequence"/>
</dbReference>
<proteinExistence type="predicted"/>
<protein>
    <submittedName>
        <fullName evidence="3">Glycosyl hydrolase</fullName>
    </submittedName>
</protein>
<evidence type="ECO:0000313" key="4">
    <source>
        <dbReference type="EMBL" id="MVB05889.1"/>
    </source>
</evidence>
<keyword evidence="1 3" id="KW-0378">Hydrolase</keyword>
<gene>
    <name evidence="4" type="ORF">DWB62_002520</name>
    <name evidence="3" type="ORF">GNY23_02520</name>
</gene>
<dbReference type="GO" id="GO:0016787">
    <property type="term" value="F:hydrolase activity"/>
    <property type="evidence" value="ECO:0007669"/>
    <property type="project" value="UniProtKB-KW"/>
</dbReference>
<evidence type="ECO:0000313" key="3">
    <source>
        <dbReference type="EMBL" id="MUP36684.1"/>
    </source>
</evidence>
<dbReference type="Pfam" id="PF15979">
    <property type="entry name" value="Glyco_hydro_115"/>
    <property type="match status" value="1"/>
</dbReference>
<dbReference type="PANTHER" id="PTHR37842:SF2">
    <property type="entry name" value="GYLCOSYL HYDROLASE 115 C-TERMINAL DOMAIN-CONTAINING PROTEIN"/>
    <property type="match status" value="1"/>
</dbReference>
<dbReference type="Gene3D" id="3.30.379.10">
    <property type="entry name" value="Chitobiase/beta-hexosaminidase domain 2-like"/>
    <property type="match status" value="1"/>
</dbReference>
<dbReference type="Gene3D" id="1.20.58.2150">
    <property type="match status" value="1"/>
</dbReference>
<evidence type="ECO:0000313" key="5">
    <source>
        <dbReference type="Proteomes" id="UP000285951"/>
    </source>
</evidence>
<dbReference type="RefSeq" id="WP_156194593.1">
    <property type="nucleotide sequence ID" value="NZ_QTZN02000003.1"/>
</dbReference>
<reference evidence="3 6" key="2">
    <citation type="submission" date="2019-12" db="EMBL/GenBank/DDBJ databases">
        <title>Draft genome sequence of Labilibaculum sp. strain 44 isolated from deep waters of Black Sea.</title>
        <authorList>
            <person name="Yadav S."/>
            <person name="Villanueva L."/>
        </authorList>
    </citation>
    <scope>NUCLEOTIDE SEQUENCE [LARGE SCALE GENOMIC DNA]</scope>
    <source>
        <strain evidence="3 6">44</strain>
    </source>
</reference>
<dbReference type="SUPFAM" id="SSF55545">
    <property type="entry name" value="beta-N-acetylhexosaminidase-like domain"/>
    <property type="match status" value="1"/>
</dbReference>
<dbReference type="InterPro" id="IPR041437">
    <property type="entry name" value="GH115_C"/>
</dbReference>
<dbReference type="EMBL" id="WOTW01000003">
    <property type="protein sequence ID" value="MUP36684.1"/>
    <property type="molecule type" value="Genomic_DNA"/>
</dbReference>
<evidence type="ECO:0000256" key="1">
    <source>
        <dbReference type="ARBA" id="ARBA00022801"/>
    </source>
</evidence>
<accession>A0A7M4D205</accession>
<organism evidence="3 6">
    <name type="scientific">Labilibaculum euxinus</name>
    <dbReference type="NCBI Taxonomy" id="2686357"/>
    <lineage>
        <taxon>Bacteria</taxon>
        <taxon>Pseudomonadati</taxon>
        <taxon>Bacteroidota</taxon>
        <taxon>Bacteroidia</taxon>
        <taxon>Marinilabiliales</taxon>
        <taxon>Marinifilaceae</taxon>
        <taxon>Labilibaculum</taxon>
    </lineage>
</organism>
<dbReference type="InterPro" id="IPR042301">
    <property type="entry name" value="GH115_sf"/>
</dbReference>
<dbReference type="OrthoDB" id="8727830at2"/>
<dbReference type="Pfam" id="PF17829">
    <property type="entry name" value="GH115_C"/>
    <property type="match status" value="1"/>
</dbReference>
<dbReference type="GO" id="GO:0005975">
    <property type="term" value="P:carbohydrate metabolic process"/>
    <property type="evidence" value="ECO:0007669"/>
    <property type="project" value="UniProtKB-ARBA"/>
</dbReference>